<sequence>MEYKIQYRYLALIIMVCYTFFSANSALAKIAQVKTWAPGVKLGVDLNRDGRIEFTEFLYKSNKRTDKVTKNNPFVLWINSDDDFEFTETKGDDVTDSFNPDYEDDLIDGTRDLIDFFAIGIKLKSFLTNMPKSDKYKYQLSQSDNAINAVFTVMGVNNSNDYLKKLNVQNTKIIFGNWQASNAFNSVSVFKITDSGVEIPSEFIASIKNGTDEGVFLIEARKNTNFPLVFTITDESNIEILRRELPLRSVDVEELYLQVSLRDNNGDASSRKWATLKGTLTGLIKGTLKGPVGIPAIVDQWKAHTVVLQPKISDIVDTSRHLIHLHGFNNDVDAARAFQSETFKRLYHSGSNVLFTAVHWRGNEGLINSFGAGTNYWGNVENAFNVADDLADFVNLIKGNKTILGHSLANMAIGSAISDFDMNVNNYFMVDPAVALEAYDADQLEVKNMRHTDWNEFYFGPDYGSIDPNYKNLDGRRLWASEWFSLFPDSDERSKLTWRGRFKSIFSRTTVVQYYSTGEEVLKKAKAGVPSSLEPVVGLIPIINIIANKAVGENAWNIVEKTKGTSRLAAILAGRSAAGWGFGEIPGCDEDFDDVEDCSTRFLSHQKAEAIKASDLKTDPFFRPFRNEDIVDVIVGSKA</sequence>
<evidence type="ECO:0008006" key="2">
    <source>
        <dbReference type="Google" id="ProtNLM"/>
    </source>
</evidence>
<gene>
    <name evidence="1" type="ORF">MNBD_GAMMA08-13</name>
</gene>
<accession>A0A3B0WWN0</accession>
<dbReference type="PROSITE" id="PS00018">
    <property type="entry name" value="EF_HAND_1"/>
    <property type="match status" value="1"/>
</dbReference>
<reference evidence="1" key="1">
    <citation type="submission" date="2018-06" db="EMBL/GenBank/DDBJ databases">
        <authorList>
            <person name="Zhirakovskaya E."/>
        </authorList>
    </citation>
    <scope>NUCLEOTIDE SEQUENCE</scope>
</reference>
<evidence type="ECO:0000313" key="1">
    <source>
        <dbReference type="EMBL" id="VAW59901.1"/>
    </source>
</evidence>
<proteinExistence type="predicted"/>
<dbReference type="EMBL" id="UOFH01000113">
    <property type="protein sequence ID" value="VAW59901.1"/>
    <property type="molecule type" value="Genomic_DNA"/>
</dbReference>
<protein>
    <recommendedName>
        <fullName evidence="2">EF-hand domain-containing protein</fullName>
    </recommendedName>
</protein>
<dbReference type="Gene3D" id="3.40.50.1820">
    <property type="entry name" value="alpha/beta hydrolase"/>
    <property type="match status" value="1"/>
</dbReference>
<organism evidence="1">
    <name type="scientific">hydrothermal vent metagenome</name>
    <dbReference type="NCBI Taxonomy" id="652676"/>
    <lineage>
        <taxon>unclassified sequences</taxon>
        <taxon>metagenomes</taxon>
        <taxon>ecological metagenomes</taxon>
    </lineage>
</organism>
<dbReference type="AlphaFoldDB" id="A0A3B0WWN0"/>
<name>A0A3B0WWN0_9ZZZZ</name>
<dbReference type="InterPro" id="IPR018247">
    <property type="entry name" value="EF_Hand_1_Ca_BS"/>
</dbReference>
<feature type="non-terminal residue" evidence="1">
    <location>
        <position position="639"/>
    </location>
</feature>
<dbReference type="InterPro" id="IPR029058">
    <property type="entry name" value="AB_hydrolase_fold"/>
</dbReference>